<protein>
    <recommendedName>
        <fullName evidence="1">type I protein arginine methyltransferase</fullName>
        <ecNumber evidence="1">2.1.1.319</ecNumber>
    </recommendedName>
</protein>
<dbReference type="GO" id="GO:0070611">
    <property type="term" value="F:histone H3R2 methyltransferase activity"/>
    <property type="evidence" value="ECO:0007669"/>
    <property type="project" value="TreeGrafter"/>
</dbReference>
<evidence type="ECO:0000256" key="3">
    <source>
        <dbReference type="ARBA" id="ARBA00023015"/>
    </source>
</evidence>
<evidence type="ECO:0000256" key="6">
    <source>
        <dbReference type="SAM" id="MobiDB-lite"/>
    </source>
</evidence>
<feature type="region of interest" description="Disordered" evidence="6">
    <location>
        <begin position="369"/>
        <end position="400"/>
    </location>
</feature>
<dbReference type="PANTHER" id="PTHR11006:SF10">
    <property type="entry name" value="HISTONE-ARGININE METHYLTRANSFERASE CARMER-RELATED"/>
    <property type="match status" value="1"/>
</dbReference>
<dbReference type="SUPFAM" id="SSF53335">
    <property type="entry name" value="S-adenosyl-L-methionine-dependent methyltransferases"/>
    <property type="match status" value="2"/>
</dbReference>
<feature type="compositionally biased region" description="Low complexity" evidence="6">
    <location>
        <begin position="499"/>
        <end position="508"/>
    </location>
</feature>
<dbReference type="InterPro" id="IPR029063">
    <property type="entry name" value="SAM-dependent_MTases_sf"/>
</dbReference>
<evidence type="ECO:0000313" key="7">
    <source>
        <dbReference type="EMBL" id="GFR42990.1"/>
    </source>
</evidence>
<comment type="caution">
    <text evidence="7">The sequence shown here is derived from an EMBL/GenBank/DDBJ whole genome shotgun (WGS) entry which is preliminary data.</text>
</comment>
<dbReference type="EMBL" id="BMAR01000004">
    <property type="protein sequence ID" value="GFR42990.1"/>
    <property type="molecule type" value="Genomic_DNA"/>
</dbReference>
<feature type="region of interest" description="Disordered" evidence="6">
    <location>
        <begin position="288"/>
        <end position="323"/>
    </location>
</feature>
<sequence length="508" mass="52307">MLTDSRRNVAYNAALRRVLPAKQLQNAAAQPQTPSNIPTLSTAAAAAVNEPNTAPAPSANTAAAASSSSSISSAVPPVRVLDIGTGTGLLAMMAARALGIEAAATAAAATTALDAAAAAAGATAATSAPSADAPPSAPVVACEVFPPMQNLARRVVAANGLNNVVRIVNKRSDEMVVRMPSSIAATTEGSSAAAANTAHAAAMARARARLAAAAAGEGSSEPDMTGRADVIVTEIFDSELLGEGMIPTMRHAVQHLLKEGGVVIPATSRVYGQIVQCPLMHHMTGLRTADATSSSSAAASSSNGSPTENAWSNGDAADASSSGRAEAAASRVLGVLGELDARARATTYKGDELYEVREMHVDLLYRDPQQQQQGEPLSSSSSPPLAAQQQQLSPDGAAPPLLPLSEPFLVFDFDWLRPPPSSGRRTTLQVPVVQQGTAHAVLLWWQLGMTPEDLRLQPTGPAAAAAAPGREVRQEPQQEQQPSPSPAQDGASLGHLHPQQQEQQRQQQ</sequence>
<proteinExistence type="predicted"/>
<reference evidence="7 8" key="1">
    <citation type="journal article" date="2021" name="Sci. Rep.">
        <title>Genome sequencing of the multicellular alga Astrephomene provides insights into convergent evolution of germ-soma differentiation.</title>
        <authorList>
            <person name="Yamashita S."/>
            <person name="Yamamoto K."/>
            <person name="Matsuzaki R."/>
            <person name="Suzuki S."/>
            <person name="Yamaguchi H."/>
            <person name="Hirooka S."/>
            <person name="Minakuchi Y."/>
            <person name="Miyagishima S."/>
            <person name="Kawachi M."/>
            <person name="Toyoda A."/>
            <person name="Nozaki H."/>
        </authorList>
    </citation>
    <scope>NUCLEOTIDE SEQUENCE [LARGE SCALE GENOMIC DNA]</scope>
    <source>
        <strain evidence="7 8">NIES-4017</strain>
    </source>
</reference>
<feature type="compositionally biased region" description="Low complexity" evidence="6">
    <location>
        <begin position="369"/>
        <end position="394"/>
    </location>
</feature>
<dbReference type="Gene3D" id="3.40.50.150">
    <property type="entry name" value="Vaccinia Virus protein VP39"/>
    <property type="match status" value="1"/>
</dbReference>
<feature type="compositionally biased region" description="Low complexity" evidence="6">
    <location>
        <begin position="288"/>
        <end position="302"/>
    </location>
</feature>
<comment type="catalytic activity">
    <reaction evidence="5">
        <text>L-arginyl-[protein] + 2 S-adenosyl-L-methionine = N(omega),N(omega)-dimethyl-L-arginyl-[protein] + 2 S-adenosyl-L-homocysteine + 2 H(+)</text>
        <dbReference type="Rhea" id="RHEA:48096"/>
        <dbReference type="Rhea" id="RHEA-COMP:10532"/>
        <dbReference type="Rhea" id="RHEA-COMP:11991"/>
        <dbReference type="ChEBI" id="CHEBI:15378"/>
        <dbReference type="ChEBI" id="CHEBI:29965"/>
        <dbReference type="ChEBI" id="CHEBI:57856"/>
        <dbReference type="ChEBI" id="CHEBI:59789"/>
        <dbReference type="ChEBI" id="CHEBI:61897"/>
        <dbReference type="EC" id="2.1.1.319"/>
    </reaction>
</comment>
<accession>A0AAD3DJG5</accession>
<feature type="compositionally biased region" description="Low complexity" evidence="6">
    <location>
        <begin position="309"/>
        <end position="323"/>
    </location>
</feature>
<dbReference type="Proteomes" id="UP001054857">
    <property type="component" value="Unassembled WGS sequence"/>
</dbReference>
<feature type="region of interest" description="Disordered" evidence="6">
    <location>
        <begin position="455"/>
        <end position="508"/>
    </location>
</feature>
<dbReference type="Gene3D" id="2.70.160.11">
    <property type="entry name" value="Hnrnp arginine n-methyltransferase1"/>
    <property type="match status" value="1"/>
</dbReference>
<evidence type="ECO:0000256" key="5">
    <source>
        <dbReference type="ARBA" id="ARBA00049086"/>
    </source>
</evidence>
<dbReference type="PANTHER" id="PTHR11006">
    <property type="entry name" value="PROTEIN ARGININE N-METHYLTRANSFERASE"/>
    <property type="match status" value="1"/>
</dbReference>
<dbReference type="GO" id="GO:0035242">
    <property type="term" value="F:protein-arginine omega-N asymmetric methyltransferase activity"/>
    <property type="evidence" value="ECO:0007669"/>
    <property type="project" value="UniProtKB-EC"/>
</dbReference>
<evidence type="ECO:0000256" key="2">
    <source>
        <dbReference type="ARBA" id="ARBA00022691"/>
    </source>
</evidence>
<dbReference type="AlphaFoldDB" id="A0AAD3DJG5"/>
<gene>
    <name evidence="7" type="ORF">Agub_g3989</name>
</gene>
<evidence type="ECO:0000256" key="1">
    <source>
        <dbReference type="ARBA" id="ARBA00011925"/>
    </source>
</evidence>
<evidence type="ECO:0000313" key="8">
    <source>
        <dbReference type="Proteomes" id="UP001054857"/>
    </source>
</evidence>
<keyword evidence="4" id="KW-0804">Transcription</keyword>
<keyword evidence="3" id="KW-0805">Transcription regulation</keyword>
<evidence type="ECO:0000256" key="4">
    <source>
        <dbReference type="ARBA" id="ARBA00023163"/>
    </source>
</evidence>
<name>A0AAD3DJG5_9CHLO</name>
<dbReference type="EC" id="2.1.1.319" evidence="1"/>
<feature type="non-terminal residue" evidence="7">
    <location>
        <position position="508"/>
    </location>
</feature>
<organism evidence="7 8">
    <name type="scientific">Astrephomene gubernaculifera</name>
    <dbReference type="NCBI Taxonomy" id="47775"/>
    <lineage>
        <taxon>Eukaryota</taxon>
        <taxon>Viridiplantae</taxon>
        <taxon>Chlorophyta</taxon>
        <taxon>core chlorophytes</taxon>
        <taxon>Chlorophyceae</taxon>
        <taxon>CS clade</taxon>
        <taxon>Chlamydomonadales</taxon>
        <taxon>Astrephomenaceae</taxon>
        <taxon>Astrephomene</taxon>
    </lineage>
</organism>
<keyword evidence="8" id="KW-1185">Reference proteome</keyword>
<keyword evidence="2" id="KW-0949">S-adenosyl-L-methionine</keyword>
<dbReference type="InterPro" id="IPR025799">
    <property type="entry name" value="Arg_MeTrfase"/>
</dbReference>